<dbReference type="EMBL" id="JWYV01000015">
    <property type="protein sequence ID" value="KKC98898.1"/>
    <property type="molecule type" value="Genomic_DNA"/>
</dbReference>
<sequence length="128" mass="14368">MALPQGKIQDEFLGCRYRERLQSTRTAAKNKKGFLGTLYPYKECLARIHECQERLQTQARHTHPATKNEFATWIPACRRIDGLKINIDGTPTGKNSGRIFRLSAPGAPTTDPANIKEYKGLSGHSLSR</sequence>
<reference evidence="2 3" key="1">
    <citation type="submission" date="2014-12" db="EMBL/GenBank/DDBJ databases">
        <title>Mercury Reductase activity and rhizosphere competence traits in the genome of root associated Photobacterium halotolerans MELD1.</title>
        <authorList>
            <person name="Mathew D.C."/>
            <person name="Huang C.-C."/>
        </authorList>
    </citation>
    <scope>NUCLEOTIDE SEQUENCE [LARGE SCALE GENOMIC DNA]</scope>
    <source>
        <strain evidence="2 3">MELD1</strain>
    </source>
</reference>
<feature type="region of interest" description="Disordered" evidence="1">
    <location>
        <begin position="94"/>
        <end position="128"/>
    </location>
</feature>
<evidence type="ECO:0000256" key="1">
    <source>
        <dbReference type="SAM" id="MobiDB-lite"/>
    </source>
</evidence>
<name>A0A0F5V9U1_9GAMM</name>
<keyword evidence="3" id="KW-1185">Reference proteome</keyword>
<accession>A0A0F5V9U1</accession>
<gene>
    <name evidence="2" type="ORF">KY46_16420</name>
</gene>
<proteinExistence type="predicted"/>
<dbReference type="AlphaFoldDB" id="A0A0F5V9U1"/>
<protein>
    <submittedName>
        <fullName evidence="2">Uncharacterized protein</fullName>
    </submittedName>
</protein>
<evidence type="ECO:0000313" key="3">
    <source>
        <dbReference type="Proteomes" id="UP000033633"/>
    </source>
</evidence>
<comment type="caution">
    <text evidence="2">The sequence shown here is derived from an EMBL/GenBank/DDBJ whole genome shotgun (WGS) entry which is preliminary data.</text>
</comment>
<evidence type="ECO:0000313" key="2">
    <source>
        <dbReference type="EMBL" id="KKC98898.1"/>
    </source>
</evidence>
<organism evidence="2 3">
    <name type="scientific">Photobacterium halotolerans</name>
    <dbReference type="NCBI Taxonomy" id="265726"/>
    <lineage>
        <taxon>Bacteria</taxon>
        <taxon>Pseudomonadati</taxon>
        <taxon>Pseudomonadota</taxon>
        <taxon>Gammaproteobacteria</taxon>
        <taxon>Vibrionales</taxon>
        <taxon>Vibrionaceae</taxon>
        <taxon>Photobacterium</taxon>
    </lineage>
</organism>
<dbReference type="Proteomes" id="UP000033633">
    <property type="component" value="Unassembled WGS sequence"/>
</dbReference>